<dbReference type="EMBL" id="PXWF02000242">
    <property type="protein sequence ID" value="PWF46694.1"/>
    <property type="molecule type" value="Genomic_DNA"/>
</dbReference>
<evidence type="ECO:0000313" key="2">
    <source>
        <dbReference type="EMBL" id="PWF46694.1"/>
    </source>
</evidence>
<dbReference type="AlphaFoldDB" id="A0A2U2HIQ8"/>
<accession>A0A2U2HIQ8</accession>
<organism evidence="2 3">
    <name type="scientific">Massilia glaciei</name>
    <dbReference type="NCBI Taxonomy" id="1524097"/>
    <lineage>
        <taxon>Bacteria</taxon>
        <taxon>Pseudomonadati</taxon>
        <taxon>Pseudomonadota</taxon>
        <taxon>Betaproteobacteria</taxon>
        <taxon>Burkholderiales</taxon>
        <taxon>Oxalobacteraceae</taxon>
        <taxon>Telluria group</taxon>
        <taxon>Massilia</taxon>
    </lineage>
</organism>
<evidence type="ECO:0000313" key="3">
    <source>
        <dbReference type="Proteomes" id="UP000241421"/>
    </source>
</evidence>
<dbReference type="InterPro" id="IPR017508">
    <property type="entry name" value="HipA_N1"/>
</dbReference>
<gene>
    <name evidence="2" type="ORF">C7C56_015755</name>
</gene>
<proteinExistence type="predicted"/>
<dbReference type="Proteomes" id="UP000241421">
    <property type="component" value="Unassembled WGS sequence"/>
</dbReference>
<protein>
    <recommendedName>
        <fullName evidence="1">HipA N-terminal subdomain 1 domain-containing protein</fullName>
    </recommendedName>
</protein>
<keyword evidence="3" id="KW-1185">Reference proteome</keyword>
<comment type="caution">
    <text evidence="2">The sequence shown here is derived from an EMBL/GenBank/DDBJ whole genome shotgun (WGS) entry which is preliminary data.</text>
</comment>
<evidence type="ECO:0000259" key="1">
    <source>
        <dbReference type="Pfam" id="PF13657"/>
    </source>
</evidence>
<feature type="domain" description="HipA N-terminal subdomain 1" evidence="1">
    <location>
        <begin position="5"/>
        <end position="46"/>
    </location>
</feature>
<dbReference type="NCBIfam" id="TIGR03071">
    <property type="entry name" value="couple_hipA"/>
    <property type="match status" value="1"/>
</dbReference>
<sequence length="46" mass="5493">MSQALNAWMNGEYVGMWSVDRNSHTFRYTRSWIESDRRRSLSLSLP</sequence>
<name>A0A2U2HIQ8_9BURK</name>
<dbReference type="Pfam" id="PF13657">
    <property type="entry name" value="Couple_hipA"/>
    <property type="match status" value="1"/>
</dbReference>
<dbReference type="OrthoDB" id="9805913at2"/>
<reference evidence="2 3" key="1">
    <citation type="submission" date="2018-04" db="EMBL/GenBank/DDBJ databases">
        <title>Massilia violaceinigra sp. nov., a novel purple-pigmented bacterium isolated from Tianshan glacier, Xinjiang, China.</title>
        <authorList>
            <person name="Wang H."/>
        </authorList>
    </citation>
    <scope>NUCLEOTIDE SEQUENCE [LARGE SCALE GENOMIC DNA]</scope>
    <source>
        <strain evidence="2 3">B448-2</strain>
    </source>
</reference>